<reference evidence="1" key="1">
    <citation type="submission" date="2022-03" db="EMBL/GenBank/DDBJ databases">
        <title>Identification of a novel bacterium isolated from mangrove sediments.</title>
        <authorList>
            <person name="Pan X."/>
        </authorList>
    </citation>
    <scope>NUCLEOTIDE SEQUENCE</scope>
    <source>
        <strain evidence="1">B2580</strain>
    </source>
</reference>
<organism evidence="1 2">
    <name type="scientific">Novosphingobium album</name>
    <name type="common">ex Hu et al. 2023</name>
    <dbReference type="NCBI Taxonomy" id="2930093"/>
    <lineage>
        <taxon>Bacteria</taxon>
        <taxon>Pseudomonadati</taxon>
        <taxon>Pseudomonadota</taxon>
        <taxon>Alphaproteobacteria</taxon>
        <taxon>Sphingomonadales</taxon>
        <taxon>Sphingomonadaceae</taxon>
        <taxon>Novosphingobium</taxon>
    </lineage>
</organism>
<sequence>MSTITARVKTGNGGKYVRQLCKHWSHKLQTEVDGDSGKVTFPTAVTTMDADGEGIAIAITGANRNDVERLTDVVARHIDRFAFREAPLAYDWQWVTESGNSGA</sequence>
<evidence type="ECO:0000313" key="1">
    <source>
        <dbReference type="EMBL" id="MCJ2177901.1"/>
    </source>
</evidence>
<accession>A0ABT0AYY3</accession>
<dbReference type="Proteomes" id="UP001162880">
    <property type="component" value="Unassembled WGS sequence"/>
</dbReference>
<dbReference type="EMBL" id="JALHLE010000005">
    <property type="protein sequence ID" value="MCJ2177901.1"/>
    <property type="molecule type" value="Genomic_DNA"/>
</dbReference>
<dbReference type="PIRSF" id="PIRSF028291">
    <property type="entry name" value="UCP028291"/>
    <property type="match status" value="1"/>
</dbReference>
<keyword evidence="2" id="KW-1185">Reference proteome</keyword>
<name>A0ABT0AYY3_9SPHN</name>
<proteinExistence type="predicted"/>
<dbReference type="RefSeq" id="WP_243991293.1">
    <property type="nucleotide sequence ID" value="NZ_JALHLE010000005.1"/>
</dbReference>
<gene>
    <name evidence="1" type="ORF">MTR64_04955</name>
</gene>
<protein>
    <submittedName>
        <fullName evidence="1">DUF2218 domain-containing protein</fullName>
    </submittedName>
</protein>
<evidence type="ECO:0000313" key="2">
    <source>
        <dbReference type="Proteomes" id="UP001162880"/>
    </source>
</evidence>
<dbReference type="InterPro" id="IPR014543">
    <property type="entry name" value="UCP028291"/>
</dbReference>
<dbReference type="Pfam" id="PF09981">
    <property type="entry name" value="DUF2218"/>
    <property type="match status" value="1"/>
</dbReference>
<dbReference type="Gene3D" id="3.30.310.50">
    <property type="entry name" value="Alpha-D-phosphohexomutase, C-terminal domain"/>
    <property type="match status" value="1"/>
</dbReference>
<comment type="caution">
    <text evidence="1">The sequence shown here is derived from an EMBL/GenBank/DDBJ whole genome shotgun (WGS) entry which is preliminary data.</text>
</comment>